<gene>
    <name evidence="1" type="ORF">KXQ929_LOCUS29785</name>
</gene>
<comment type="caution">
    <text evidence="1">The sequence shown here is derived from an EMBL/GenBank/DDBJ whole genome shotgun (WGS) entry which is preliminary data.</text>
</comment>
<accession>A0A819Q317</accession>
<organism evidence="1 2">
    <name type="scientific">Adineta steineri</name>
    <dbReference type="NCBI Taxonomy" id="433720"/>
    <lineage>
        <taxon>Eukaryota</taxon>
        <taxon>Metazoa</taxon>
        <taxon>Spiralia</taxon>
        <taxon>Gnathifera</taxon>
        <taxon>Rotifera</taxon>
        <taxon>Eurotatoria</taxon>
        <taxon>Bdelloidea</taxon>
        <taxon>Adinetida</taxon>
        <taxon>Adinetidae</taxon>
        <taxon>Adineta</taxon>
    </lineage>
</organism>
<proteinExistence type="predicted"/>
<reference evidence="1" key="1">
    <citation type="submission" date="2021-02" db="EMBL/GenBank/DDBJ databases">
        <authorList>
            <person name="Nowell W R."/>
        </authorList>
    </citation>
    <scope>NUCLEOTIDE SEQUENCE</scope>
</reference>
<dbReference type="EMBL" id="CAJOBB010003137">
    <property type="protein sequence ID" value="CAF4022813.1"/>
    <property type="molecule type" value="Genomic_DNA"/>
</dbReference>
<name>A0A819Q317_9BILA</name>
<evidence type="ECO:0000313" key="2">
    <source>
        <dbReference type="Proteomes" id="UP000663868"/>
    </source>
</evidence>
<sequence length="64" mass="7766">QVKYFFENYFLIDNYSQLKSLPIIKIQRFNQYSLLFQLPFLTNLVLFQAESIYGNNMSHFDHPQ</sequence>
<dbReference type="AlphaFoldDB" id="A0A819Q317"/>
<dbReference type="Proteomes" id="UP000663868">
    <property type="component" value="Unassembled WGS sequence"/>
</dbReference>
<feature type="non-terminal residue" evidence="1">
    <location>
        <position position="1"/>
    </location>
</feature>
<protein>
    <submittedName>
        <fullName evidence="1">Uncharacterized protein</fullName>
    </submittedName>
</protein>
<evidence type="ECO:0000313" key="1">
    <source>
        <dbReference type="EMBL" id="CAF4022813.1"/>
    </source>
</evidence>